<protein>
    <submittedName>
        <fullName evidence="1">Uncharacterized protein</fullName>
    </submittedName>
</protein>
<dbReference type="KEGG" id="ave:Arcve_1775"/>
<proteinExistence type="predicted"/>
<dbReference type="STRING" id="693661.Arcve_1775"/>
<reference evidence="1 2" key="1">
    <citation type="submission" date="2011-03" db="EMBL/GenBank/DDBJ databases">
        <title>The complete genome of Archaeoglobus veneficus SNP6.</title>
        <authorList>
            <consortium name="US DOE Joint Genome Institute (JGI-PGF)"/>
            <person name="Lucas S."/>
            <person name="Copeland A."/>
            <person name="Lapidus A."/>
            <person name="Bruce D."/>
            <person name="Goodwin L."/>
            <person name="Pitluck S."/>
            <person name="Kyrpides N."/>
            <person name="Mavromatis K."/>
            <person name="Pagani I."/>
            <person name="Ivanova N."/>
            <person name="Mikhailova N."/>
            <person name="Lu M."/>
            <person name="Detter J.C."/>
            <person name="Tapia R."/>
            <person name="Han C."/>
            <person name="Land M."/>
            <person name="Hauser L."/>
            <person name="Markowitz V."/>
            <person name="Cheng J.-F."/>
            <person name="Hugenholtz P."/>
            <person name="Woyke T."/>
            <person name="Wu D."/>
            <person name="Spring S."/>
            <person name="Brambilla E."/>
            <person name="Klenk H.-P."/>
            <person name="Eisen J.A."/>
        </authorList>
    </citation>
    <scope>NUCLEOTIDE SEQUENCE [LARGE SCALE GENOMIC DNA]</scope>
    <source>
        <strain>SNP6</strain>
    </source>
</reference>
<sequence length="255" mass="29068">MKLAVCAALGILVLLLTTSNSIAYEVCAEWVNEYNGYLDDLNNNDENAQGFYNELRSDSYWSGAFIYGDDLAWESDWKDPSKGGHDDVFVDDTHFAFFSGHGSLKGFYFGTEHDDHELGYLDALWGNKKMDWITIDACEVLRDEWWSHVTWRWGDAFEGLHSICGFHTTTHDVTDRGSRFAKRMDGTWAEWTIIQAWIQAAKDTEGSDTYVAALAADADGDDNTYDCWNDHIYGHGSQVDPPADPPFWWYGKYQC</sequence>
<dbReference type="Pfam" id="PF19872">
    <property type="entry name" value="DUF6345"/>
    <property type="match status" value="1"/>
</dbReference>
<evidence type="ECO:0000313" key="1">
    <source>
        <dbReference type="EMBL" id="AEA47772.1"/>
    </source>
</evidence>
<dbReference type="HOGENOM" id="CLU_1100962_0_0_2"/>
<accession>F2KQW6</accession>
<evidence type="ECO:0000313" key="2">
    <source>
        <dbReference type="Proteomes" id="UP000008136"/>
    </source>
</evidence>
<dbReference type="eggNOG" id="arCOG06133">
    <property type="taxonomic scope" value="Archaea"/>
</dbReference>
<gene>
    <name evidence="1" type="ordered locus">Arcve_1775</name>
</gene>
<dbReference type="EMBL" id="CP002588">
    <property type="protein sequence ID" value="AEA47772.1"/>
    <property type="molecule type" value="Genomic_DNA"/>
</dbReference>
<name>F2KQW6_ARCVS</name>
<dbReference type="InterPro" id="IPR045926">
    <property type="entry name" value="DUF6345"/>
</dbReference>
<organism evidence="1 2">
    <name type="scientific">Archaeoglobus veneficus (strain DSM 11195 / SNP6)</name>
    <dbReference type="NCBI Taxonomy" id="693661"/>
    <lineage>
        <taxon>Archaea</taxon>
        <taxon>Methanobacteriati</taxon>
        <taxon>Methanobacteriota</taxon>
        <taxon>Archaeoglobi</taxon>
        <taxon>Archaeoglobales</taxon>
        <taxon>Archaeoglobaceae</taxon>
        <taxon>Archaeoglobus</taxon>
    </lineage>
</organism>
<keyword evidence="2" id="KW-1185">Reference proteome</keyword>
<dbReference type="Proteomes" id="UP000008136">
    <property type="component" value="Chromosome"/>
</dbReference>
<dbReference type="AlphaFoldDB" id="F2KQW6"/>